<dbReference type="Gene3D" id="1.50.10.10">
    <property type="match status" value="1"/>
</dbReference>
<dbReference type="InterPro" id="IPR018232">
    <property type="entry name" value="Glyco_hydro_37_CS"/>
</dbReference>
<name>A0A172YJB9_9GAMM</name>
<dbReference type="Pfam" id="PF01204">
    <property type="entry name" value="Trehalase"/>
    <property type="match status" value="1"/>
</dbReference>
<dbReference type="GO" id="GO:0005993">
    <property type="term" value="P:trehalose catabolic process"/>
    <property type="evidence" value="ECO:0007669"/>
    <property type="project" value="TreeGrafter"/>
</dbReference>
<evidence type="ECO:0000256" key="2">
    <source>
        <dbReference type="ARBA" id="ARBA00023295"/>
    </source>
</evidence>
<dbReference type="STRING" id="376489.A5892_19085"/>
<dbReference type="AlphaFoldDB" id="A0A172YJB9"/>
<dbReference type="PANTHER" id="PTHR23403:SF1">
    <property type="entry name" value="TREHALASE"/>
    <property type="match status" value="1"/>
</dbReference>
<evidence type="ECO:0000313" key="3">
    <source>
        <dbReference type="EMBL" id="ANF59299.1"/>
    </source>
</evidence>
<dbReference type="PROSITE" id="PS00927">
    <property type="entry name" value="TREHALASE_1"/>
    <property type="match status" value="1"/>
</dbReference>
<protein>
    <submittedName>
        <fullName evidence="3">Alpha,alpha-trehalase</fullName>
    </submittedName>
</protein>
<dbReference type="RefSeq" id="WP_064124131.1">
    <property type="nucleotide sequence ID" value="NZ_CP015243.1"/>
</dbReference>
<dbReference type="InterPro" id="IPR012341">
    <property type="entry name" value="6hp_glycosidase-like_sf"/>
</dbReference>
<dbReference type="EMBL" id="CP015243">
    <property type="protein sequence ID" value="ANF59299.1"/>
    <property type="molecule type" value="Genomic_DNA"/>
</dbReference>
<organism evidence="3 4">
    <name type="scientific">Halotalea alkalilenta</name>
    <dbReference type="NCBI Taxonomy" id="376489"/>
    <lineage>
        <taxon>Bacteria</taxon>
        <taxon>Pseudomonadati</taxon>
        <taxon>Pseudomonadota</taxon>
        <taxon>Gammaproteobacteria</taxon>
        <taxon>Oceanospirillales</taxon>
        <taxon>Halomonadaceae</taxon>
        <taxon>Halotalea</taxon>
    </lineage>
</organism>
<dbReference type="KEGG" id="haa:A5892_19085"/>
<dbReference type="SUPFAM" id="SSF48208">
    <property type="entry name" value="Six-hairpin glycosidases"/>
    <property type="match status" value="1"/>
</dbReference>
<dbReference type="Proteomes" id="UP000077875">
    <property type="component" value="Chromosome"/>
</dbReference>
<dbReference type="NCBIfam" id="NF009774">
    <property type="entry name" value="PRK13271.1"/>
    <property type="match status" value="1"/>
</dbReference>
<keyword evidence="4" id="KW-1185">Reference proteome</keyword>
<dbReference type="InterPro" id="IPR001661">
    <property type="entry name" value="Glyco_hydro_37"/>
</dbReference>
<dbReference type="NCBIfam" id="NF009773">
    <property type="entry name" value="PRK13270.1"/>
    <property type="match status" value="1"/>
</dbReference>
<keyword evidence="2" id="KW-0326">Glycosidase</keyword>
<evidence type="ECO:0000256" key="1">
    <source>
        <dbReference type="ARBA" id="ARBA00022801"/>
    </source>
</evidence>
<keyword evidence="1" id="KW-0378">Hydrolase</keyword>
<dbReference type="PROSITE" id="PS00928">
    <property type="entry name" value="TREHALASE_2"/>
    <property type="match status" value="1"/>
</dbReference>
<dbReference type="PRINTS" id="PR00744">
    <property type="entry name" value="GLHYDRLASE37"/>
</dbReference>
<gene>
    <name evidence="3" type="primary">treA</name>
    <name evidence="3" type="ORF">A5892_19085</name>
</gene>
<dbReference type="InterPro" id="IPR008928">
    <property type="entry name" value="6-hairpin_glycosidase_sf"/>
</dbReference>
<dbReference type="GO" id="GO:0004555">
    <property type="term" value="F:alpha,alpha-trehalase activity"/>
    <property type="evidence" value="ECO:0007669"/>
    <property type="project" value="InterPro"/>
</dbReference>
<evidence type="ECO:0000313" key="4">
    <source>
        <dbReference type="Proteomes" id="UP000077875"/>
    </source>
</evidence>
<sequence>MIDAATQLELPNVPPPPDELWGELFIEVQRRGLFEDSKTFVDLVPRDAPEAVLREFARLQAAGSPSDEALGGFVETHFAPQDAEDVELSHQQGDRLGEDCINSHIDTLWRVLTRRPQASDNPYSSRLQLPYPFVVPGGRFNEIYYWDSYFTILGLQESERSDLIRDMVNNFAYLIDEFGHIPNGNRNYFLSRSQPPYFADMVDLLALIDGNETYRLYLPQLEAEYAYWMDGADDLPPGEAYRRVVRLADGALLNRYWDDADKPRPESYREDLETAHDAPERDERQVWRDLRAGCESGWDFTSRWLTDDHRLSTIRTTAIAPIDLNCLMHHLEATLYKIHESLGHANRAEFYHERHIQRRNALLAHFWDEEQGVFGDLLWQECQLTGVLSAACCYPLYYAIATPDQARATAATLETQLLADGGLLTTTIRSGQQWDAPNGWAPLQWVSVIGLRHYGEHDLAAEIARRWIGCNVDYYYRRRKLIEKYDVVTGDTASGGEYPAQDGFGWTNGVLSALLALYPEHHPGHCA</sequence>
<dbReference type="PANTHER" id="PTHR23403">
    <property type="entry name" value="TREHALASE"/>
    <property type="match status" value="1"/>
</dbReference>
<proteinExistence type="predicted"/>
<reference evidence="3 4" key="1">
    <citation type="submission" date="2016-04" db="EMBL/GenBank/DDBJ databases">
        <title>Complete Genome Sequence of Halotalea alkalilenta IHB B 13600.</title>
        <authorList>
            <person name="Swarnkar M.K."/>
            <person name="Sharma A."/>
            <person name="Kaushal K."/>
            <person name="Soni R."/>
            <person name="Rana S."/>
            <person name="Singh A.K."/>
            <person name="Gulati A."/>
        </authorList>
    </citation>
    <scope>NUCLEOTIDE SEQUENCE [LARGE SCALE GENOMIC DNA]</scope>
    <source>
        <strain evidence="3 4">IHB B 13600</strain>
    </source>
</reference>
<accession>A0A172YJB9</accession>